<gene>
    <name evidence="1" type="ORF">LCGC14_0548850</name>
</gene>
<protein>
    <submittedName>
        <fullName evidence="1">Uncharacterized protein</fullName>
    </submittedName>
</protein>
<sequence length="74" mass="8992">MKLNREIKKMNGSNAFENDDDFYVEYDDEYEWHGVFGNQTGFCYFASYDFDRAEIECRDLIRMKESAVRRRKVK</sequence>
<reference evidence="1" key="1">
    <citation type="journal article" date="2015" name="Nature">
        <title>Complex archaea that bridge the gap between prokaryotes and eukaryotes.</title>
        <authorList>
            <person name="Spang A."/>
            <person name="Saw J.H."/>
            <person name="Jorgensen S.L."/>
            <person name="Zaremba-Niedzwiedzka K."/>
            <person name="Martijn J."/>
            <person name="Lind A.E."/>
            <person name="van Eijk R."/>
            <person name="Schleper C."/>
            <person name="Guy L."/>
            <person name="Ettema T.J."/>
        </authorList>
    </citation>
    <scope>NUCLEOTIDE SEQUENCE</scope>
</reference>
<organism evidence="1">
    <name type="scientific">marine sediment metagenome</name>
    <dbReference type="NCBI Taxonomy" id="412755"/>
    <lineage>
        <taxon>unclassified sequences</taxon>
        <taxon>metagenomes</taxon>
        <taxon>ecological metagenomes</taxon>
    </lineage>
</organism>
<accession>A0A0F9RQR0</accession>
<comment type="caution">
    <text evidence="1">The sequence shown here is derived from an EMBL/GenBank/DDBJ whole genome shotgun (WGS) entry which is preliminary data.</text>
</comment>
<name>A0A0F9RQR0_9ZZZZ</name>
<dbReference type="EMBL" id="LAZR01000748">
    <property type="protein sequence ID" value="KKN58790.1"/>
    <property type="molecule type" value="Genomic_DNA"/>
</dbReference>
<proteinExistence type="predicted"/>
<dbReference type="AlphaFoldDB" id="A0A0F9RQR0"/>
<evidence type="ECO:0000313" key="1">
    <source>
        <dbReference type="EMBL" id="KKN58790.1"/>
    </source>
</evidence>